<proteinExistence type="predicted"/>
<evidence type="ECO:0000259" key="7">
    <source>
        <dbReference type="Pfam" id="PF08543"/>
    </source>
</evidence>
<evidence type="ECO:0000256" key="4">
    <source>
        <dbReference type="ARBA" id="ARBA00022741"/>
    </source>
</evidence>
<evidence type="ECO:0000256" key="1">
    <source>
        <dbReference type="ARBA" id="ARBA00004948"/>
    </source>
</evidence>
<evidence type="ECO:0000256" key="5">
    <source>
        <dbReference type="ARBA" id="ARBA00022777"/>
    </source>
</evidence>
<name>A0A1F5VI18_9BACT</name>
<dbReference type="CDD" id="cd01169">
    <property type="entry name" value="HMPP_kinase"/>
    <property type="match status" value="1"/>
</dbReference>
<comment type="pathway">
    <text evidence="1">Cofactor biosynthesis; thiamine diphosphate biosynthesis.</text>
</comment>
<evidence type="ECO:0000256" key="2">
    <source>
        <dbReference type="ARBA" id="ARBA00012135"/>
    </source>
</evidence>
<dbReference type="Gene3D" id="3.40.1190.20">
    <property type="match status" value="1"/>
</dbReference>
<keyword evidence="5 8" id="KW-0418">Kinase</keyword>
<dbReference type="STRING" id="1817863.A2Y62_02480"/>
<gene>
    <name evidence="8" type="ORF">A2Y62_02480</name>
</gene>
<sequence length="261" mass="28433">MQKIVLCIGSYDQSGCSGLIADIKTLQAYRFYAVTIMTALTAQNTHRVEGIYPVPLEMIGQQFDTIVEDFEISAVKIGLIPYVKAIELVATLVKGFGLNNIVIDPVLKSSTGFEFLKGDLIQVLKEMLIPIADVITPNLHEASILSGIEVTDANSMKEAAVKIAELGAKNVVIKGGHLEQRAIDCLYDGIKFNFFDAPKLTTRKTRGSGDTFATILAAHLARKDDLFTAIDNAKKFLARAMSHQFIIGSGKEGPLNYNVPI</sequence>
<dbReference type="GO" id="GO:0009228">
    <property type="term" value="P:thiamine biosynthetic process"/>
    <property type="evidence" value="ECO:0007669"/>
    <property type="project" value="InterPro"/>
</dbReference>
<protein>
    <recommendedName>
        <fullName evidence="2">hydroxymethylpyrimidine kinase</fullName>
        <ecNumber evidence="2">2.7.1.49</ecNumber>
    </recommendedName>
</protein>
<dbReference type="InterPro" id="IPR029056">
    <property type="entry name" value="Ribokinase-like"/>
</dbReference>
<keyword evidence="3" id="KW-0808">Transferase</keyword>
<evidence type="ECO:0000256" key="3">
    <source>
        <dbReference type="ARBA" id="ARBA00022679"/>
    </source>
</evidence>
<dbReference type="AlphaFoldDB" id="A0A1F5VI18"/>
<dbReference type="FunFam" id="3.40.1190.20:FF:000003">
    <property type="entry name" value="Phosphomethylpyrimidine kinase ThiD"/>
    <property type="match status" value="1"/>
</dbReference>
<dbReference type="Proteomes" id="UP000178943">
    <property type="component" value="Unassembled WGS sequence"/>
</dbReference>
<accession>A0A1F5VI18</accession>
<dbReference type="NCBIfam" id="TIGR00097">
    <property type="entry name" value="HMP-P_kinase"/>
    <property type="match status" value="1"/>
</dbReference>
<evidence type="ECO:0000313" key="9">
    <source>
        <dbReference type="Proteomes" id="UP000178943"/>
    </source>
</evidence>
<feature type="domain" description="Pyridoxamine kinase/Phosphomethylpyrimidine kinase" evidence="7">
    <location>
        <begin position="12"/>
        <end position="254"/>
    </location>
</feature>
<dbReference type="GO" id="GO:0008902">
    <property type="term" value="F:hydroxymethylpyrimidine kinase activity"/>
    <property type="evidence" value="ECO:0007669"/>
    <property type="project" value="UniProtKB-EC"/>
</dbReference>
<keyword evidence="6" id="KW-0067">ATP-binding</keyword>
<comment type="caution">
    <text evidence="8">The sequence shown here is derived from an EMBL/GenBank/DDBJ whole genome shotgun (WGS) entry which is preliminary data.</text>
</comment>
<dbReference type="SUPFAM" id="SSF53613">
    <property type="entry name" value="Ribokinase-like"/>
    <property type="match status" value="1"/>
</dbReference>
<dbReference type="GO" id="GO:0005524">
    <property type="term" value="F:ATP binding"/>
    <property type="evidence" value="ECO:0007669"/>
    <property type="project" value="UniProtKB-KW"/>
</dbReference>
<dbReference type="GO" id="GO:0008972">
    <property type="term" value="F:phosphomethylpyrimidine kinase activity"/>
    <property type="evidence" value="ECO:0007669"/>
    <property type="project" value="InterPro"/>
</dbReference>
<dbReference type="EMBL" id="MFGW01000170">
    <property type="protein sequence ID" value="OGF63072.1"/>
    <property type="molecule type" value="Genomic_DNA"/>
</dbReference>
<reference evidence="8 9" key="1">
    <citation type="journal article" date="2016" name="Nat. Commun.">
        <title>Thousands of microbial genomes shed light on interconnected biogeochemical processes in an aquifer system.</title>
        <authorList>
            <person name="Anantharaman K."/>
            <person name="Brown C.T."/>
            <person name="Hug L.A."/>
            <person name="Sharon I."/>
            <person name="Castelle C.J."/>
            <person name="Probst A.J."/>
            <person name="Thomas B.C."/>
            <person name="Singh A."/>
            <person name="Wilkins M.J."/>
            <person name="Karaoz U."/>
            <person name="Brodie E.L."/>
            <person name="Williams K.H."/>
            <person name="Hubbard S.S."/>
            <person name="Banfield J.F."/>
        </authorList>
    </citation>
    <scope>NUCLEOTIDE SEQUENCE [LARGE SCALE GENOMIC DNA]</scope>
</reference>
<organism evidence="8 9">
    <name type="scientific">Candidatus Fischerbacteria bacterium RBG_13_37_8</name>
    <dbReference type="NCBI Taxonomy" id="1817863"/>
    <lineage>
        <taxon>Bacteria</taxon>
        <taxon>Candidatus Fischeribacteriota</taxon>
    </lineage>
</organism>
<dbReference type="InterPro" id="IPR013749">
    <property type="entry name" value="PM/HMP-P_kinase-1"/>
</dbReference>
<dbReference type="EC" id="2.7.1.49" evidence="2"/>
<evidence type="ECO:0000313" key="8">
    <source>
        <dbReference type="EMBL" id="OGF63072.1"/>
    </source>
</evidence>
<dbReference type="InterPro" id="IPR004399">
    <property type="entry name" value="HMP/HMP-P_kinase_dom"/>
</dbReference>
<dbReference type="Pfam" id="PF08543">
    <property type="entry name" value="Phos_pyr_kin"/>
    <property type="match status" value="1"/>
</dbReference>
<evidence type="ECO:0000256" key="6">
    <source>
        <dbReference type="ARBA" id="ARBA00022840"/>
    </source>
</evidence>
<dbReference type="GO" id="GO:0005829">
    <property type="term" value="C:cytosol"/>
    <property type="evidence" value="ECO:0007669"/>
    <property type="project" value="TreeGrafter"/>
</dbReference>
<dbReference type="PANTHER" id="PTHR20858">
    <property type="entry name" value="PHOSPHOMETHYLPYRIMIDINE KINASE"/>
    <property type="match status" value="1"/>
</dbReference>
<dbReference type="PANTHER" id="PTHR20858:SF17">
    <property type="entry name" value="HYDROXYMETHYLPYRIMIDINE_PHOSPHOMETHYLPYRIMIDINE KINASE THI20-RELATED"/>
    <property type="match status" value="1"/>
</dbReference>
<keyword evidence="4" id="KW-0547">Nucleotide-binding</keyword>